<dbReference type="KEGG" id="amuc:Pan181_11630"/>
<dbReference type="OrthoDB" id="259301at2"/>
<protein>
    <recommendedName>
        <fullName evidence="2">Ice-binding protein C-terminal domain-containing protein</fullName>
    </recommendedName>
</protein>
<dbReference type="Pfam" id="PF07589">
    <property type="entry name" value="PEP-CTERM"/>
    <property type="match status" value="1"/>
</dbReference>
<reference evidence="3 4" key="1">
    <citation type="submission" date="2019-02" db="EMBL/GenBank/DDBJ databases">
        <title>Deep-cultivation of Planctomycetes and their phenomic and genomic characterization uncovers novel biology.</title>
        <authorList>
            <person name="Wiegand S."/>
            <person name="Jogler M."/>
            <person name="Boedeker C."/>
            <person name="Pinto D."/>
            <person name="Vollmers J."/>
            <person name="Rivas-Marin E."/>
            <person name="Kohn T."/>
            <person name="Peeters S.H."/>
            <person name="Heuer A."/>
            <person name="Rast P."/>
            <person name="Oberbeckmann S."/>
            <person name="Bunk B."/>
            <person name="Jeske O."/>
            <person name="Meyerdierks A."/>
            <person name="Storesund J.E."/>
            <person name="Kallscheuer N."/>
            <person name="Luecker S."/>
            <person name="Lage O.M."/>
            <person name="Pohl T."/>
            <person name="Merkel B.J."/>
            <person name="Hornburger P."/>
            <person name="Mueller R.-W."/>
            <person name="Bruemmer F."/>
            <person name="Labrenz M."/>
            <person name="Spormann A.M."/>
            <person name="Op den Camp H."/>
            <person name="Overmann J."/>
            <person name="Amann R."/>
            <person name="Jetten M.S.M."/>
            <person name="Mascher T."/>
            <person name="Medema M.H."/>
            <person name="Devos D.P."/>
            <person name="Kaster A.-K."/>
            <person name="Ovreas L."/>
            <person name="Rohde M."/>
            <person name="Galperin M.Y."/>
            <person name="Jogler C."/>
        </authorList>
    </citation>
    <scope>NUCLEOTIDE SEQUENCE [LARGE SCALE GENOMIC DNA]</scope>
    <source>
        <strain evidence="3 4">Pan181</strain>
    </source>
</reference>
<feature type="chain" id="PRO_5021760224" description="Ice-binding protein C-terminal domain-containing protein" evidence="1">
    <location>
        <begin position="27"/>
        <end position="546"/>
    </location>
</feature>
<accession>A0A518AJS3</accession>
<evidence type="ECO:0000256" key="1">
    <source>
        <dbReference type="SAM" id="SignalP"/>
    </source>
</evidence>
<dbReference type="AlphaFoldDB" id="A0A518AJS3"/>
<organism evidence="3 4">
    <name type="scientific">Aeoliella mucimassa</name>
    <dbReference type="NCBI Taxonomy" id="2527972"/>
    <lineage>
        <taxon>Bacteria</taxon>
        <taxon>Pseudomonadati</taxon>
        <taxon>Planctomycetota</taxon>
        <taxon>Planctomycetia</taxon>
        <taxon>Pirellulales</taxon>
        <taxon>Lacipirellulaceae</taxon>
        <taxon>Aeoliella</taxon>
    </lineage>
</organism>
<evidence type="ECO:0000313" key="4">
    <source>
        <dbReference type="Proteomes" id="UP000315750"/>
    </source>
</evidence>
<proteinExistence type="predicted"/>
<dbReference type="RefSeq" id="WP_145245896.1">
    <property type="nucleotide sequence ID" value="NZ_CP036278.1"/>
</dbReference>
<keyword evidence="4" id="KW-1185">Reference proteome</keyword>
<sequence length="546" mass="55981" precursor="true">MKTHCLVVVLATCCSMVTLTPQFATAQTSWVGTTGDFTVSSNWSSGVPDSGTVASISNGGTAQLTVDDVVDLNNLIIAEGSGSSGTLIIDGSDVQPRQIEIGKLGTGTITIEDGYLDNNFSGQSIFVGGHDNSGGASGLGTYNVNGGATRSGDDFQLGRNGTGTLNFTGGNMEGVYTVIGKFGTGIWNQSGGVYDQRGGDFEIGDGGKPNSDRDISGDRMGIMNFTGGVVQVSNAFAMGNRIGGSQINISGGGLAITGDGTNETGDARGNNLYVGRGMDWGSVADASSVSGSHELRITGGDAVIAVGLDLLFDPNDIFQSATLITEITGTEHTPILVGRNADIGNGQLQVELNGYSPVSGDSWTLIQAGADLTDAVAAIDEMVTAEGDLDLTFDGVIDSNDVLEHNINASSGSIIGQFEATDFSLAPLTAGLSWEIDYATNNAVTLSVVGEAIDLSGDYNNDGFVDLADYTVWRDNLGATISLPNEGSGVTPGEVTMDDYTVWKQNFGTSLGGGSLSTSTVPEPSTIVLTLLGLVGAGTIARRCNG</sequence>
<dbReference type="InterPro" id="IPR018247">
    <property type="entry name" value="EF_Hand_1_Ca_BS"/>
</dbReference>
<dbReference type="Proteomes" id="UP000315750">
    <property type="component" value="Chromosome"/>
</dbReference>
<evidence type="ECO:0000313" key="3">
    <source>
        <dbReference type="EMBL" id="QDU54978.1"/>
    </source>
</evidence>
<dbReference type="NCBIfam" id="TIGR02595">
    <property type="entry name" value="PEP_CTERM"/>
    <property type="match status" value="1"/>
</dbReference>
<dbReference type="PROSITE" id="PS00018">
    <property type="entry name" value="EF_HAND_1"/>
    <property type="match status" value="1"/>
</dbReference>
<evidence type="ECO:0000259" key="2">
    <source>
        <dbReference type="Pfam" id="PF07589"/>
    </source>
</evidence>
<feature type="signal peptide" evidence="1">
    <location>
        <begin position="1"/>
        <end position="26"/>
    </location>
</feature>
<feature type="domain" description="Ice-binding protein C-terminal" evidence="2">
    <location>
        <begin position="520"/>
        <end position="543"/>
    </location>
</feature>
<gene>
    <name evidence="3" type="ORF">Pan181_11630</name>
</gene>
<name>A0A518AJS3_9BACT</name>
<dbReference type="EMBL" id="CP036278">
    <property type="protein sequence ID" value="QDU54978.1"/>
    <property type="molecule type" value="Genomic_DNA"/>
</dbReference>
<dbReference type="InterPro" id="IPR013424">
    <property type="entry name" value="Ice-binding_C"/>
</dbReference>
<keyword evidence="1" id="KW-0732">Signal</keyword>